<keyword evidence="6" id="KW-0560">Oxidoreductase</keyword>
<evidence type="ECO:0000313" key="16">
    <source>
        <dbReference type="Proteomes" id="UP001530400"/>
    </source>
</evidence>
<comment type="catalytic activity">
    <reaction evidence="12">
        <text>5,6-dihydrouridine(16) in tRNA + NAD(+) = uridine(16) in tRNA + NADH + H(+)</text>
        <dbReference type="Rhea" id="RHEA:53380"/>
        <dbReference type="Rhea" id="RHEA-COMP:13543"/>
        <dbReference type="Rhea" id="RHEA-COMP:13544"/>
        <dbReference type="ChEBI" id="CHEBI:15378"/>
        <dbReference type="ChEBI" id="CHEBI:57540"/>
        <dbReference type="ChEBI" id="CHEBI:57945"/>
        <dbReference type="ChEBI" id="CHEBI:65315"/>
        <dbReference type="ChEBI" id="CHEBI:74443"/>
        <dbReference type="EC" id="1.3.1.88"/>
    </reaction>
    <physiologicalReaction direction="right-to-left" evidence="12">
        <dbReference type="Rhea" id="RHEA:53382"/>
    </physiologicalReaction>
</comment>
<evidence type="ECO:0000313" key="15">
    <source>
        <dbReference type="EMBL" id="KAL3766795.1"/>
    </source>
</evidence>
<name>A0ABD3MS60_9STRA</name>
<keyword evidence="3" id="KW-0288">FMN</keyword>
<evidence type="ECO:0000256" key="6">
    <source>
        <dbReference type="ARBA" id="ARBA00023002"/>
    </source>
</evidence>
<evidence type="ECO:0000256" key="13">
    <source>
        <dbReference type="ARBA" id="ARBA00049467"/>
    </source>
</evidence>
<comment type="catalytic activity">
    <reaction evidence="10">
        <text>5,6-dihydrouridine(17) in tRNA + NAD(+) = uridine(17) in tRNA + NADH + H(+)</text>
        <dbReference type="Rhea" id="RHEA:53372"/>
        <dbReference type="Rhea" id="RHEA-COMP:13541"/>
        <dbReference type="Rhea" id="RHEA-COMP:13542"/>
        <dbReference type="ChEBI" id="CHEBI:15378"/>
        <dbReference type="ChEBI" id="CHEBI:57540"/>
        <dbReference type="ChEBI" id="CHEBI:57945"/>
        <dbReference type="ChEBI" id="CHEBI:65315"/>
        <dbReference type="ChEBI" id="CHEBI:74443"/>
        <dbReference type="EC" id="1.3.1.88"/>
    </reaction>
    <physiologicalReaction direction="right-to-left" evidence="10">
        <dbReference type="Rhea" id="RHEA:53374"/>
    </physiologicalReaction>
</comment>
<keyword evidence="4" id="KW-0819">tRNA processing</keyword>
<dbReference type="InterPro" id="IPR035587">
    <property type="entry name" value="DUS-like_FMN-bd"/>
</dbReference>
<evidence type="ECO:0000256" key="10">
    <source>
        <dbReference type="ARBA" id="ARBA00047287"/>
    </source>
</evidence>
<dbReference type="PANTHER" id="PTHR11082">
    <property type="entry name" value="TRNA-DIHYDROURIDINE SYNTHASE"/>
    <property type="match status" value="1"/>
</dbReference>
<evidence type="ECO:0000256" key="7">
    <source>
        <dbReference type="ARBA" id="ARBA00023027"/>
    </source>
</evidence>
<protein>
    <recommendedName>
        <fullName evidence="9">tRNA-dihydrouridine(16/17) synthase [NAD(P)(+)]</fullName>
        <ecNumber evidence="9">1.3.1.88</ecNumber>
    </recommendedName>
</protein>
<comment type="caution">
    <text evidence="15">The sequence shown here is derived from an EMBL/GenBank/DDBJ whole genome shotgun (WGS) entry which is preliminary data.</text>
</comment>
<dbReference type="GO" id="GO:0002943">
    <property type="term" value="P:tRNA dihydrouridine synthesis"/>
    <property type="evidence" value="ECO:0007669"/>
    <property type="project" value="UniProtKB-ARBA"/>
</dbReference>
<evidence type="ECO:0000256" key="2">
    <source>
        <dbReference type="ARBA" id="ARBA00022630"/>
    </source>
</evidence>
<sequence>MNLPKGVYLSPMVRGSELAIRMLAREKGGASLCYSPMLRDNDVLAVYQQWKTNPDRENWKTVHIDSAGRTDNVDETAYLLLHDSCRGDTSNCVVQLCGSSPTSLGQATAAVLDLFANSNGGTMPAGIDLNLGCPQECASKEGFGAFLVERNPAAAFSCIASMRKAINAYQYNDACPTPTLSAKIRLMKHVDDTIMFIQKLQQAGIDYIAIHCRHRIDKHDGKPNLDAGRKIVQAIPSLPVILNGGIGDLECANRVMQETQCHAVMIATGYLRNHQNFNPSKTTKVTAFEVACEYIDYAEKYPPPSYLYMQKHLRWILRDVLQPTNDPSFNKSNYADARVKLWIFLVRPYLRTIEQFRLFLALYLKLNCDTGVDNIPQSINELIGDVTFKSVKVAGKSSILQ</sequence>
<dbReference type="EMBL" id="JALLPJ020001379">
    <property type="protein sequence ID" value="KAL3766795.1"/>
    <property type="molecule type" value="Genomic_DNA"/>
</dbReference>
<proteinExistence type="inferred from homology"/>
<dbReference type="GO" id="GO:0016491">
    <property type="term" value="F:oxidoreductase activity"/>
    <property type="evidence" value="ECO:0007669"/>
    <property type="project" value="UniProtKB-KW"/>
</dbReference>
<keyword evidence="2" id="KW-0285">Flavoprotein</keyword>
<evidence type="ECO:0000256" key="12">
    <source>
        <dbReference type="ARBA" id="ARBA00048934"/>
    </source>
</evidence>
<organism evidence="15 16">
    <name type="scientific">Cyclotella atomus</name>
    <dbReference type="NCBI Taxonomy" id="382360"/>
    <lineage>
        <taxon>Eukaryota</taxon>
        <taxon>Sar</taxon>
        <taxon>Stramenopiles</taxon>
        <taxon>Ochrophyta</taxon>
        <taxon>Bacillariophyta</taxon>
        <taxon>Coscinodiscophyceae</taxon>
        <taxon>Thalassiosirophycidae</taxon>
        <taxon>Stephanodiscales</taxon>
        <taxon>Stephanodiscaceae</taxon>
        <taxon>Cyclotella</taxon>
    </lineage>
</organism>
<dbReference type="EC" id="1.3.1.88" evidence="9"/>
<comment type="cofactor">
    <cofactor evidence="1">
        <name>FMN</name>
        <dbReference type="ChEBI" id="CHEBI:58210"/>
    </cofactor>
</comment>
<keyword evidence="5" id="KW-0521">NADP</keyword>
<evidence type="ECO:0000256" key="11">
    <source>
        <dbReference type="ARBA" id="ARBA00047652"/>
    </source>
</evidence>
<evidence type="ECO:0000256" key="8">
    <source>
        <dbReference type="ARBA" id="ARBA00038313"/>
    </source>
</evidence>
<evidence type="ECO:0000259" key="14">
    <source>
        <dbReference type="Pfam" id="PF01207"/>
    </source>
</evidence>
<dbReference type="PANTHER" id="PTHR11082:SF5">
    <property type="entry name" value="TRNA-DIHYDROURIDINE(16_17) SYNTHASE [NAD(P)(+)]-LIKE"/>
    <property type="match status" value="1"/>
</dbReference>
<evidence type="ECO:0000256" key="1">
    <source>
        <dbReference type="ARBA" id="ARBA00001917"/>
    </source>
</evidence>
<feature type="domain" description="DUS-like FMN-binding" evidence="14">
    <location>
        <begin position="9"/>
        <end position="299"/>
    </location>
</feature>
<dbReference type="AlphaFoldDB" id="A0ABD3MS60"/>
<gene>
    <name evidence="15" type="ORF">ACHAWO_002943</name>
</gene>
<keyword evidence="16" id="KW-1185">Reference proteome</keyword>
<evidence type="ECO:0000256" key="9">
    <source>
        <dbReference type="ARBA" id="ARBA00038890"/>
    </source>
</evidence>
<reference evidence="15 16" key="1">
    <citation type="submission" date="2024-10" db="EMBL/GenBank/DDBJ databases">
        <title>Updated reference genomes for cyclostephanoid diatoms.</title>
        <authorList>
            <person name="Roberts W.R."/>
            <person name="Alverson A.J."/>
        </authorList>
    </citation>
    <scope>NUCLEOTIDE SEQUENCE [LARGE SCALE GENOMIC DNA]</scope>
    <source>
        <strain evidence="15 16">AJA010-31</strain>
    </source>
</reference>
<dbReference type="CDD" id="cd02801">
    <property type="entry name" value="DUS_like_FMN"/>
    <property type="match status" value="1"/>
</dbReference>
<dbReference type="SUPFAM" id="SSF51395">
    <property type="entry name" value="FMN-linked oxidoreductases"/>
    <property type="match status" value="1"/>
</dbReference>
<dbReference type="InterPro" id="IPR013785">
    <property type="entry name" value="Aldolase_TIM"/>
</dbReference>
<evidence type="ECO:0000256" key="3">
    <source>
        <dbReference type="ARBA" id="ARBA00022643"/>
    </source>
</evidence>
<keyword evidence="7" id="KW-0520">NAD</keyword>
<evidence type="ECO:0000256" key="5">
    <source>
        <dbReference type="ARBA" id="ARBA00022857"/>
    </source>
</evidence>
<evidence type="ECO:0000256" key="4">
    <source>
        <dbReference type="ARBA" id="ARBA00022694"/>
    </source>
</evidence>
<comment type="catalytic activity">
    <reaction evidence="11">
        <text>5,6-dihydrouridine(16) in tRNA + NADP(+) = uridine(16) in tRNA + NADPH + H(+)</text>
        <dbReference type="Rhea" id="RHEA:53376"/>
        <dbReference type="Rhea" id="RHEA-COMP:13543"/>
        <dbReference type="Rhea" id="RHEA-COMP:13544"/>
        <dbReference type="ChEBI" id="CHEBI:15378"/>
        <dbReference type="ChEBI" id="CHEBI:57783"/>
        <dbReference type="ChEBI" id="CHEBI:58349"/>
        <dbReference type="ChEBI" id="CHEBI:65315"/>
        <dbReference type="ChEBI" id="CHEBI:74443"/>
        <dbReference type="EC" id="1.3.1.88"/>
    </reaction>
    <physiologicalReaction direction="right-to-left" evidence="11">
        <dbReference type="Rhea" id="RHEA:53378"/>
    </physiologicalReaction>
</comment>
<dbReference type="Pfam" id="PF01207">
    <property type="entry name" value="Dus"/>
    <property type="match status" value="1"/>
</dbReference>
<comment type="catalytic activity">
    <reaction evidence="13">
        <text>5,6-dihydrouridine(17) in tRNA + NADP(+) = uridine(17) in tRNA + NADPH + H(+)</text>
        <dbReference type="Rhea" id="RHEA:53368"/>
        <dbReference type="Rhea" id="RHEA-COMP:13541"/>
        <dbReference type="Rhea" id="RHEA-COMP:13542"/>
        <dbReference type="ChEBI" id="CHEBI:15378"/>
        <dbReference type="ChEBI" id="CHEBI:57783"/>
        <dbReference type="ChEBI" id="CHEBI:58349"/>
        <dbReference type="ChEBI" id="CHEBI:65315"/>
        <dbReference type="ChEBI" id="CHEBI:74443"/>
        <dbReference type="EC" id="1.3.1.88"/>
    </reaction>
    <physiologicalReaction direction="right-to-left" evidence="13">
        <dbReference type="Rhea" id="RHEA:53370"/>
    </physiologicalReaction>
</comment>
<dbReference type="Gene3D" id="3.20.20.70">
    <property type="entry name" value="Aldolase class I"/>
    <property type="match status" value="1"/>
</dbReference>
<comment type="similarity">
    <text evidence="8">Belongs to the Dus family. Dus1 subfamily.</text>
</comment>
<accession>A0ABD3MS60</accession>
<dbReference type="InterPro" id="IPR018517">
    <property type="entry name" value="tRNA_hU_synthase_CS"/>
</dbReference>
<dbReference type="Proteomes" id="UP001530400">
    <property type="component" value="Unassembled WGS sequence"/>
</dbReference>
<dbReference type="PROSITE" id="PS01136">
    <property type="entry name" value="UPF0034"/>
    <property type="match status" value="1"/>
</dbReference>